<reference evidence="3 4" key="1">
    <citation type="submission" date="2019-06" db="EMBL/GenBank/DDBJ databases">
        <title>A chromosomal-level reference genome of Carpinus fangiana (Coryloideae, Betulaceae).</title>
        <authorList>
            <person name="Yang X."/>
            <person name="Wang Z."/>
            <person name="Zhang L."/>
            <person name="Hao G."/>
            <person name="Liu J."/>
            <person name="Yang Y."/>
        </authorList>
    </citation>
    <scope>NUCLEOTIDE SEQUENCE [LARGE SCALE GENOMIC DNA]</scope>
    <source>
        <strain evidence="3">Cfa_2016G</strain>
        <tissue evidence="3">Leaf</tissue>
    </source>
</reference>
<keyword evidence="2" id="KW-0812">Transmembrane</keyword>
<dbReference type="Proteomes" id="UP000327013">
    <property type="component" value="Chromosome 1"/>
</dbReference>
<sequence length="124" mass="14071">MHGPHDEVSKGWQEIEHLTDALAVHLPRPTTTIVFPRALFMVAMVAVPTFASMPMMVDLMVLFITIIIIIIIIIIRWGRRGHRPQGEPGTGVVGERKLRRTKRAGHRHLALRLHGHQNHESKES</sequence>
<proteinExistence type="predicted"/>
<feature type="region of interest" description="Disordered" evidence="1">
    <location>
        <begin position="82"/>
        <end position="124"/>
    </location>
</feature>
<dbReference type="AlphaFoldDB" id="A0A5N6Q822"/>
<name>A0A5N6Q822_9ROSI</name>
<protein>
    <submittedName>
        <fullName evidence="3">Uncharacterized protein</fullName>
    </submittedName>
</protein>
<feature type="transmembrane region" description="Helical" evidence="2">
    <location>
        <begin position="59"/>
        <end position="78"/>
    </location>
</feature>
<feature type="compositionally biased region" description="Basic residues" evidence="1">
    <location>
        <begin position="97"/>
        <end position="116"/>
    </location>
</feature>
<evidence type="ECO:0000313" key="3">
    <source>
        <dbReference type="EMBL" id="KAE7995266.1"/>
    </source>
</evidence>
<keyword evidence="2" id="KW-1133">Transmembrane helix</keyword>
<dbReference type="EMBL" id="CM017321">
    <property type="protein sequence ID" value="KAE7995266.1"/>
    <property type="molecule type" value="Genomic_DNA"/>
</dbReference>
<accession>A0A5N6Q822</accession>
<feature type="transmembrane region" description="Helical" evidence="2">
    <location>
        <begin position="34"/>
        <end position="53"/>
    </location>
</feature>
<organism evidence="3 4">
    <name type="scientific">Carpinus fangiana</name>
    <dbReference type="NCBI Taxonomy" id="176857"/>
    <lineage>
        <taxon>Eukaryota</taxon>
        <taxon>Viridiplantae</taxon>
        <taxon>Streptophyta</taxon>
        <taxon>Embryophyta</taxon>
        <taxon>Tracheophyta</taxon>
        <taxon>Spermatophyta</taxon>
        <taxon>Magnoliopsida</taxon>
        <taxon>eudicotyledons</taxon>
        <taxon>Gunneridae</taxon>
        <taxon>Pentapetalae</taxon>
        <taxon>rosids</taxon>
        <taxon>fabids</taxon>
        <taxon>Fagales</taxon>
        <taxon>Betulaceae</taxon>
        <taxon>Carpinus</taxon>
    </lineage>
</organism>
<evidence type="ECO:0000313" key="4">
    <source>
        <dbReference type="Proteomes" id="UP000327013"/>
    </source>
</evidence>
<keyword evidence="2" id="KW-0472">Membrane</keyword>
<keyword evidence="4" id="KW-1185">Reference proteome</keyword>
<evidence type="ECO:0000256" key="1">
    <source>
        <dbReference type="SAM" id="MobiDB-lite"/>
    </source>
</evidence>
<evidence type="ECO:0000256" key="2">
    <source>
        <dbReference type="SAM" id="Phobius"/>
    </source>
</evidence>
<gene>
    <name evidence="3" type="ORF">FH972_000085</name>
</gene>